<sequence>MPTLSDTLLGPSVVLPKRPENHLVWRACSCWRTGRSWWMLAVPPSLLFTNSEANSQLSIFIAEDGQPVLLRDVTTWTLKASTPEAYGWEQVCFSPDGQYLATASRSGTVTMRKASDLSECWTADLSSSCDSLTGICISPNRNIELVYHGIVISELIYGALNFSTGELVERIDERLLIAFKQMILNWDHLDLDHDGWIYSRESCRKLCWLPFVLRSDDAFPGHSYTTTSYYNHFAILSANDRSTLTVLNLSSLVETSARTACAAP</sequence>
<dbReference type="AlphaFoldDB" id="A0A1C7MCE1"/>
<reference evidence="1 2" key="1">
    <citation type="submission" date="2016-03" db="EMBL/GenBank/DDBJ databases">
        <title>Whole genome sequencing of Grifola frondosa 9006-11.</title>
        <authorList>
            <person name="Min B."/>
            <person name="Park H."/>
            <person name="Kim J.-G."/>
            <person name="Cho H."/>
            <person name="Oh Y.-L."/>
            <person name="Kong W.-S."/>
            <person name="Choi I.-G."/>
        </authorList>
    </citation>
    <scope>NUCLEOTIDE SEQUENCE [LARGE SCALE GENOMIC DNA]</scope>
    <source>
        <strain evidence="1 2">9006-11</strain>
    </source>
</reference>
<comment type="caution">
    <text evidence="1">The sequence shown here is derived from an EMBL/GenBank/DDBJ whole genome shotgun (WGS) entry which is preliminary data.</text>
</comment>
<dbReference type="SUPFAM" id="SSF51004">
    <property type="entry name" value="C-terminal (heme d1) domain of cytochrome cd1-nitrite reductase"/>
    <property type="match status" value="1"/>
</dbReference>
<accession>A0A1C7MCE1</accession>
<evidence type="ECO:0000313" key="1">
    <source>
        <dbReference type="EMBL" id="OBZ74528.1"/>
    </source>
</evidence>
<gene>
    <name evidence="1" type="ORF">A0H81_05780</name>
</gene>
<name>A0A1C7MCE1_GRIFR</name>
<dbReference type="Gene3D" id="2.130.10.10">
    <property type="entry name" value="YVTN repeat-like/Quinoprotein amine dehydrogenase"/>
    <property type="match status" value="1"/>
</dbReference>
<dbReference type="EMBL" id="LUGG01000005">
    <property type="protein sequence ID" value="OBZ74528.1"/>
    <property type="molecule type" value="Genomic_DNA"/>
</dbReference>
<dbReference type="InterPro" id="IPR015943">
    <property type="entry name" value="WD40/YVTN_repeat-like_dom_sf"/>
</dbReference>
<dbReference type="Proteomes" id="UP000092993">
    <property type="component" value="Unassembled WGS sequence"/>
</dbReference>
<proteinExistence type="predicted"/>
<keyword evidence="2" id="KW-1185">Reference proteome</keyword>
<protein>
    <submittedName>
        <fullName evidence="1">Uncharacterized protein</fullName>
    </submittedName>
</protein>
<evidence type="ECO:0000313" key="2">
    <source>
        <dbReference type="Proteomes" id="UP000092993"/>
    </source>
</evidence>
<organism evidence="1 2">
    <name type="scientific">Grifola frondosa</name>
    <name type="common">Maitake</name>
    <name type="synonym">Polyporus frondosus</name>
    <dbReference type="NCBI Taxonomy" id="5627"/>
    <lineage>
        <taxon>Eukaryota</taxon>
        <taxon>Fungi</taxon>
        <taxon>Dikarya</taxon>
        <taxon>Basidiomycota</taxon>
        <taxon>Agaricomycotina</taxon>
        <taxon>Agaricomycetes</taxon>
        <taxon>Polyporales</taxon>
        <taxon>Grifolaceae</taxon>
        <taxon>Grifola</taxon>
    </lineage>
</organism>
<dbReference type="InterPro" id="IPR011048">
    <property type="entry name" value="Haem_d1_sf"/>
</dbReference>